<sequence>MTRAQASFIIWNAINKIDQLRVKNVPQSYKVEDLWESYLSGKSVVLHTGYSSRGAYALFNQFVRLETKYPDGSIKIRYVYSPIVVDPKKHPHGTVQETRALIQKFKKMYPNKVVIAIPERNNIICVKNEKVIYTTLVPDPKNKKKMIEKKQTVTRDAYYILF</sequence>
<gene>
    <name evidence="1" type="ORF">OTJ99_000082</name>
</gene>
<evidence type="ECO:0000313" key="2">
    <source>
        <dbReference type="Proteomes" id="UP001164745"/>
    </source>
</evidence>
<dbReference type="RefSeq" id="WP_045165972.1">
    <property type="nucleotide sequence ID" value="NZ_CP113864.1"/>
</dbReference>
<keyword evidence="2" id="KW-1185">Reference proteome</keyword>
<name>A0ABY7BKV3_9FIRM</name>
<protein>
    <submittedName>
        <fullName evidence="1">Uncharacterized protein</fullName>
    </submittedName>
</protein>
<reference evidence="1" key="1">
    <citation type="submission" date="2022-12" db="EMBL/GenBank/DDBJ databases">
        <authorList>
            <person name="Bing R.G."/>
            <person name="Willard D.J."/>
            <person name="Manesh M.J.H."/>
            <person name="Laemthong T."/>
            <person name="Crosby J.R."/>
            <person name="Kelly R.M."/>
        </authorList>
    </citation>
    <scope>NUCLEOTIDE SEQUENCE</scope>
    <source>
        <strain evidence="1">DSM 8991</strain>
    </source>
</reference>
<accession>A0ABY7BKV3</accession>
<dbReference type="Proteomes" id="UP001164745">
    <property type="component" value="Chromosome"/>
</dbReference>
<dbReference type="EMBL" id="CP113864">
    <property type="protein sequence ID" value="WAM31651.1"/>
    <property type="molecule type" value="Genomic_DNA"/>
</dbReference>
<organism evidence="1 2">
    <name type="scientific">Caldicellulosiruptor naganoensis</name>
    <dbReference type="NCBI Taxonomy" id="29324"/>
    <lineage>
        <taxon>Bacteria</taxon>
        <taxon>Bacillati</taxon>
        <taxon>Bacillota</taxon>
        <taxon>Bacillota incertae sedis</taxon>
        <taxon>Caldicellulosiruptorales</taxon>
        <taxon>Caldicellulosiruptoraceae</taxon>
        <taxon>Caldicellulosiruptor</taxon>
    </lineage>
</organism>
<proteinExistence type="predicted"/>
<evidence type="ECO:0000313" key="1">
    <source>
        <dbReference type="EMBL" id="WAM31651.1"/>
    </source>
</evidence>